<dbReference type="InterPro" id="IPR037010">
    <property type="entry name" value="VitB12-dep_Met_synth_activ_sf"/>
</dbReference>
<dbReference type="RefSeq" id="WP_006942938.1">
    <property type="nucleotide sequence ID" value="NZ_GL538208.1"/>
</dbReference>
<organism evidence="2 3">
    <name type="scientific">Megasphaera micronuciformis F0359</name>
    <dbReference type="NCBI Taxonomy" id="706434"/>
    <lineage>
        <taxon>Bacteria</taxon>
        <taxon>Bacillati</taxon>
        <taxon>Bacillota</taxon>
        <taxon>Negativicutes</taxon>
        <taxon>Veillonellales</taxon>
        <taxon>Veillonellaceae</taxon>
        <taxon>Megasphaera</taxon>
    </lineage>
</organism>
<sequence length="244" mass="27354">MVTLRRKEIYRYLGFRNTQPPEDMVQRVETCVEEMERAAVFRTTHKRFPVTITAPNTVETAGLTIYSKHLYKNLSGCDYVYLFAATVGIGIDRLIKRGEVGGMIDALIYQAAGAEMIEAYVDELNTKLKIQAAAEGYKLRPRFSPGYGDLPIDLQRDFSRILQLPKTCGITLTNTLLMVPSKSVTAFIGCTKETPVKDESVYLADVVNPWEATRPGAGVSTQETENTNVEKCRFCTKGDCEFRL</sequence>
<dbReference type="STRING" id="706434.HMPREF9429_01632"/>
<dbReference type="SUPFAM" id="SSF56507">
    <property type="entry name" value="Methionine synthase activation domain-like"/>
    <property type="match status" value="1"/>
</dbReference>
<reference evidence="2 3" key="1">
    <citation type="submission" date="2010-08" db="EMBL/GenBank/DDBJ databases">
        <authorList>
            <person name="Weinstock G."/>
            <person name="Sodergren E."/>
            <person name="Clifton S."/>
            <person name="Fulton L."/>
            <person name="Fulton B."/>
            <person name="Courtney L."/>
            <person name="Fronick C."/>
            <person name="Harrison M."/>
            <person name="Strong C."/>
            <person name="Farmer C."/>
            <person name="Delahaunty K."/>
            <person name="Markovic C."/>
            <person name="Hall O."/>
            <person name="Minx P."/>
            <person name="Tomlinson C."/>
            <person name="Mitreva M."/>
            <person name="Hou S."/>
            <person name="Chen J."/>
            <person name="Wollam A."/>
            <person name="Pepin K.H."/>
            <person name="Johnson M."/>
            <person name="Bhonagiri V."/>
            <person name="Zhang X."/>
            <person name="Suruliraj S."/>
            <person name="Warren W."/>
            <person name="Chinwalla A."/>
            <person name="Mardis E.R."/>
            <person name="Wilson R.K."/>
        </authorList>
    </citation>
    <scope>NUCLEOTIDE SEQUENCE [LARGE SCALE GENOMIC DNA]</scope>
    <source>
        <strain evidence="2 3">F0359</strain>
    </source>
</reference>
<feature type="domain" description="AdoMet activation" evidence="1">
    <location>
        <begin position="77"/>
        <end position="192"/>
    </location>
</feature>
<dbReference type="eggNOG" id="COG1410">
    <property type="taxonomic scope" value="Bacteria"/>
</dbReference>
<gene>
    <name evidence="2" type="ORF">HMPREF9429_01632</name>
</gene>
<dbReference type="Proteomes" id="UP000003195">
    <property type="component" value="Unassembled WGS sequence"/>
</dbReference>
<proteinExistence type="predicted"/>
<name>E2ZDC3_9FIRM</name>
<evidence type="ECO:0000313" key="2">
    <source>
        <dbReference type="EMBL" id="EFQ03682.1"/>
    </source>
</evidence>
<dbReference type="HOGENOM" id="CLU_079580_2_0_9"/>
<evidence type="ECO:0000259" key="1">
    <source>
        <dbReference type="Pfam" id="PF02965"/>
    </source>
</evidence>
<protein>
    <submittedName>
        <fullName evidence="2">Vitamin B12 dependent methionine synthase, activation domain protein</fullName>
    </submittedName>
</protein>
<dbReference type="OrthoDB" id="9816190at2"/>
<dbReference type="Pfam" id="PF02965">
    <property type="entry name" value="Met_synt_B12"/>
    <property type="match status" value="1"/>
</dbReference>
<dbReference type="EMBL" id="AECS01000039">
    <property type="protein sequence ID" value="EFQ03682.1"/>
    <property type="molecule type" value="Genomic_DNA"/>
</dbReference>
<dbReference type="GO" id="GO:0008705">
    <property type="term" value="F:methionine synthase activity"/>
    <property type="evidence" value="ECO:0007669"/>
    <property type="project" value="InterPro"/>
</dbReference>
<keyword evidence="3" id="KW-1185">Reference proteome</keyword>
<accession>E2ZDC3</accession>
<evidence type="ECO:0000313" key="3">
    <source>
        <dbReference type="Proteomes" id="UP000003195"/>
    </source>
</evidence>
<comment type="caution">
    <text evidence="2">The sequence shown here is derived from an EMBL/GenBank/DDBJ whole genome shotgun (WGS) entry which is preliminary data.</text>
</comment>
<dbReference type="InterPro" id="IPR004223">
    <property type="entry name" value="VitB12-dep_Met_synth_activ_dom"/>
</dbReference>
<dbReference type="AlphaFoldDB" id="E2ZDC3"/>
<dbReference type="Gene3D" id="3.40.109.40">
    <property type="match status" value="1"/>
</dbReference>